<keyword evidence="1" id="KW-0812">Transmembrane</keyword>
<dbReference type="EMBL" id="CAJOAX010011261">
    <property type="protein sequence ID" value="CAF4090108.1"/>
    <property type="molecule type" value="Genomic_DNA"/>
</dbReference>
<evidence type="ECO:0000256" key="1">
    <source>
        <dbReference type="SAM" id="Phobius"/>
    </source>
</evidence>
<comment type="caution">
    <text evidence="3">The sequence shown here is derived from an EMBL/GenBank/DDBJ whole genome shotgun (WGS) entry which is preliminary data.</text>
</comment>
<reference evidence="3" key="1">
    <citation type="submission" date="2021-02" db="EMBL/GenBank/DDBJ databases">
        <authorList>
            <person name="Nowell W R."/>
        </authorList>
    </citation>
    <scope>NUCLEOTIDE SEQUENCE</scope>
</reference>
<organism evidence="3 4">
    <name type="scientific">Rotaria sordida</name>
    <dbReference type="NCBI Taxonomy" id="392033"/>
    <lineage>
        <taxon>Eukaryota</taxon>
        <taxon>Metazoa</taxon>
        <taxon>Spiralia</taxon>
        <taxon>Gnathifera</taxon>
        <taxon>Rotifera</taxon>
        <taxon>Eurotatoria</taxon>
        <taxon>Bdelloidea</taxon>
        <taxon>Philodinida</taxon>
        <taxon>Philodinidae</taxon>
        <taxon>Rotaria</taxon>
    </lineage>
</organism>
<keyword evidence="1" id="KW-0472">Membrane</keyword>
<protein>
    <submittedName>
        <fullName evidence="3">Uncharacterized protein</fullName>
    </submittedName>
</protein>
<dbReference type="Proteomes" id="UP000663874">
    <property type="component" value="Unassembled WGS sequence"/>
</dbReference>
<dbReference type="EMBL" id="CAJOBE010017947">
    <property type="protein sequence ID" value="CAF4215696.1"/>
    <property type="molecule type" value="Genomic_DNA"/>
</dbReference>
<proteinExistence type="predicted"/>
<gene>
    <name evidence="3" type="ORF">FNK824_LOCUS36994</name>
    <name evidence="2" type="ORF">OTI717_LOCUS33632</name>
</gene>
<feature type="transmembrane region" description="Helical" evidence="1">
    <location>
        <begin position="39"/>
        <end position="62"/>
    </location>
</feature>
<keyword evidence="1" id="KW-1133">Transmembrane helix</keyword>
<evidence type="ECO:0000313" key="3">
    <source>
        <dbReference type="EMBL" id="CAF4215696.1"/>
    </source>
</evidence>
<evidence type="ECO:0000313" key="4">
    <source>
        <dbReference type="Proteomes" id="UP000663874"/>
    </source>
</evidence>
<evidence type="ECO:0000313" key="2">
    <source>
        <dbReference type="EMBL" id="CAF4090108.1"/>
    </source>
</evidence>
<dbReference type="AlphaFoldDB" id="A0A820C385"/>
<dbReference type="Proteomes" id="UP000663823">
    <property type="component" value="Unassembled WGS sequence"/>
</dbReference>
<sequence>MTAFNLEKCFFGKVYLLTSLHDIQSTSIPSKSSSLSSSLLIIVIIIIAMIGLFISIISFLIYRYHKNQRRYLKTLTRTIYDTLQNSSYNITIPTSY</sequence>
<accession>A0A820C385</accession>
<name>A0A820C385_9BILA</name>